<dbReference type="Proteomes" id="UP001380822">
    <property type="component" value="Unassembled WGS sequence"/>
</dbReference>
<dbReference type="EMBL" id="JBAKBE010000011">
    <property type="protein sequence ID" value="MEH0098075.1"/>
    <property type="molecule type" value="Genomic_DNA"/>
</dbReference>
<comment type="caution">
    <text evidence="4">The sequence shown here is derived from an EMBL/GenBank/DDBJ whole genome shotgun (WGS) entry which is preliminary data.</text>
</comment>
<feature type="region of interest" description="Disordered" evidence="1">
    <location>
        <begin position="3226"/>
        <end position="3341"/>
    </location>
</feature>
<dbReference type="Pfam" id="PF15529">
    <property type="entry name" value="Ntox24"/>
    <property type="match status" value="1"/>
</dbReference>
<feature type="signal peptide" evidence="2">
    <location>
        <begin position="1"/>
        <end position="39"/>
    </location>
</feature>
<evidence type="ECO:0000313" key="4">
    <source>
        <dbReference type="EMBL" id="MEH0098075.1"/>
    </source>
</evidence>
<feature type="compositionally biased region" description="Polar residues" evidence="1">
    <location>
        <begin position="3318"/>
        <end position="3340"/>
    </location>
</feature>
<keyword evidence="5" id="KW-1185">Reference proteome</keyword>
<evidence type="ECO:0000256" key="1">
    <source>
        <dbReference type="SAM" id="MobiDB-lite"/>
    </source>
</evidence>
<dbReference type="InterPro" id="IPR029114">
    <property type="entry name" value="Ntox24"/>
</dbReference>
<proteinExistence type="predicted"/>
<feature type="region of interest" description="Disordered" evidence="1">
    <location>
        <begin position="1816"/>
        <end position="1838"/>
    </location>
</feature>
<organism evidence="4 5">
    <name type="scientific">Pannonibacter anstelovis</name>
    <dbReference type="NCBI Taxonomy" id="3121537"/>
    <lineage>
        <taxon>Bacteria</taxon>
        <taxon>Pseudomonadati</taxon>
        <taxon>Pseudomonadota</taxon>
        <taxon>Alphaproteobacteria</taxon>
        <taxon>Hyphomicrobiales</taxon>
        <taxon>Stappiaceae</taxon>
        <taxon>Pannonibacter</taxon>
    </lineage>
</organism>
<sequence>MPSSLSSHMSRRLRKAASASVSLLTAASLLLQTSYAVYAQAVVADPSAPAANLPQVTTAGNGVPLVNIAAPNGSGLSHNKFSDFNVGTQGLILNNARTIGQSQLGGMVVANPNLAASPEARLILNEVTSTNPSLLQGATEVHGARADYILANPNGITCNGCGFIGTPRATLTTGAPVLDPATGALTGLSVDRGMVTIGAMGLDARQTDYFDIISRGLAINGVLHGQDVSVITGRNDVDYATRAVKAVKADDGSEKPEFSIDSSALGGMYAGRIALEGTEAGVGVRTPQNMSAGGGGMVLTADGKLVLQKTVSQGAIKARSRSADVTVKGNLHAGTSLELQGATAIRVLEHVVAGAQRGVTLKSGGDVSLKGDVLAAGLAGDGSASQSTGNLGIEAGGNVDVAASQTLSAGETITLTGGGSLASGGKITGGSLSIQLGGGQPGAGRNALTTSTDSLLLARSGPLTISAGDWTHAGTAGAVGDATITLSGALASSGGSLILAQGGALGLSAAAMDHAGKLEADSSLTLTLAGNLAARSGSLMAAHAGSMAVNAANWTHGGEATASGALTAGLSGALNTQADSLILAQGGNLTLNAGSWSHAGQAAASGAIRAVLSGGLETHAASLVQAQAGALDLRAASWQHAGEASAHTALTAAMDGAVQTTAGSLLLAGAEGLALAAGSLAHAGQAGAAGSVTVTLAGDGTVASGGRLIANSGSLTLDAVNLAHAGELAAGAALALRLRGALDSAAGSIILADGGSLQLEATRWTHAGEASAGGRVTAVIGGAVETLAESLILADGGDLDLTAATLTHGGQAGAAGSIAVTLAGDGAVLSGGRLVASGGSLTVDAAGLAHAGELVGQKDLSLRLRGALSSAAGSVLLAEDGALALEATRWTHAGQAGAGGRVSAVIGGAVETSGASLILAEGGNLDLTAASLAHGGQAGAARDVAVTLSGDGAVLSGARLTASSGSLTLEAANLAHAGELAGPEGVSLRLRGALDSAAGSIILAERGNLLLEATRWTHAGQAGAGGRVSADAGGAIETATGSLILADGGDLTLQGASLTHGGQAGAAGNVAVTLSGAMRTLAGSLLAAEAGDLDLAAGSWIHNGQATASGSLSAHLSGALATQKDSVLLASGGRLDLTAESWGHAGQAGAATGLKAVFSADVDTGAGSLIHTGSGSLDLSAANWRHAAEVNASGGISADLSGSLTTASGSVLSAASGNMDVAAAGWTHRGAAGAGGNIVAVLTAGLVTLAGSLVSAQAGDLSVTAASWSHAGEAGATGSITASLSGAMDTSAASLISAQAGALNLSASSLTHAGRAAGGTDLRLVLAGGLEAARGSLLLARNGTLDVSAGSWVNYGQAGAGGSLAARLTGDLYTDAASLLVAQGGGLTLTARNWTHAGEAAAFGNFSATLSGTLATLSGGTVTAHAGDLLLSAGALSHRGAVSAGRNATLSAGGSFETQAGSSVAVRSGLLTLNAGTWLHTGELKLSAGLDATVAGAFTTTAGSLMASQDGTLGVKAAVIHHDGRISSGGNISLQSERELRTTQTSMLTTSAGDISLAAGGTLVHLGGLGAGRDALLRSVGDAYNGGILAAQRDMHFALGGGLTNASTILTAENLTIGGLAAGQAAGAVVNDLGHIEAISGGISIRAAAFTNAGTAPVVSESSETTVTRTHIFSKKGKGSIFGSTKRDVYRVATTTTVTQRLESAGRAATVLAGGSLLIAAPQIRNLYSTISASGNITLAGSTLLNQGLELIQRTLVTSVNIEYNNGKYRGESQPVTTASSATIGSVPAIIAAGGSFSGSFTGQVDNVSIRQNAGQVGQSSGAGVPSGSATDFLMPGQLPGSSLGSAGTVSGVAGSGGGVNASGTLAGSLAGTGAVSGSVSASGQLPAGASGSASGPVSGSSVRPATSATTGLPLPVLVLPVSALTIVSENPQAKFLFETRPEFVDLSRFYASDRFLDSLPAFNPDITQKRLGDAYVETNFIREQLLRQTGKRVLAGTYTDYDTVKQLYDNALTMQGALQLTPGVALTPEQIAALTVDVVWLEEAVVNGQKVLVPRLYLAPGNRPDVQLAGARITGSGVSLEAGSLTNSGSMIASNGMTLRTGGDLVNFGGTLSAATMDLTAGGTLANLSGQITGGSIRLTGQDIRNETLARTVDVFSGTMQTNQQRATITASGPLSLNAMRDLTSMGGTLSSGGDMRLSAGRDVKLETLKTETSFRIGGGRSSTLVDITSHQGSLLDAGGNLTVTAGRDLSVLGSTLAATGDTRLAAGGDVTIASAENRHRTEQTAKRHHSVKDHGQTVGSLVDTGGSLKITSGGDTAITASSLLAGENLAVAAAGNLSIEGANSTQRESYASKSSGFLRKKERRGNSREDVYTGSMLLAGGDVSLRSGQDLTVTGSSIIGGGDVALSGDNVTLTTGQAAFDSYTFEKKSGLFAGRSPGGSGFSVGYRRTKEESSASGVTNIMSAISAGQNLTVTAAKDINATGTALLAGEDLTLAAGGDVNLLAATDSFASSHHKSDLFIGATVSAASPLIDAGNKIVSGVQGAAGKNGAYSVPVAALGAYKAVKAVQAAEAAAKAKEPFELGSISVMAGVSVSKSSSSSAAASPVVTTLQSGGDTLILAGTGPSGSGSIRGEGVQITAGVPGSALGAGNIILSAADDISLTSAQATSQSNFSSSQASIGAGVSFGVKLGQTPTPSFVFEASAASSKGGESTSSHLNSHVVGTGTVMLLSGGDTALKGAVASGEQVIVDAGGDLVIESRQDTASYRETSRSASVGGTIGGGVIGASGSASQSRVTGDFASVGEQSGIVAGRGGYDVTAGGKVDLTGGVISSTADAEDNVLSARELVWRNVQNSSASSSSGFGVGFGVNFGSAETEAGKDVAARYPGTLTPIVNMPAREGESGATRATVTPGTLELSDQRQDLASLNRDAGTAHVSVEAYDIARLKARQEGAAVLSELLNGLTGDLSAEIGLKDGGPAKAALHAAVGAAVAAVAGTDIGAGAAAGLVSELANGVVSQMLKDHPDLTTAQQDAIRQWTATALGAAIGGQAGAAAALDNIKHNYLSHVQLEEFKEKLLACGGDPACEQAVGKEYRELSASQNEELLDAISASDLDVMWKAYKSGNTADLYENILKSLGPDSEAAGIFYDVFWKGAVVETGGGAQNYFTEIAFYAIRDVLAERLLAGNPDASLSDLTRLAQLELGEGVLSPQLGQIIGAVASVRYSKAKQPNAGQNSNDTEPSNGSAFPDSKQNAGQGQGDKAGGGGPNPNSRQWDNWQPPAGYTRNADGTVTHGGSGQIYTPVRDASGNVRFDSRGNPVFNTQSAGSTAQTTLTQPSTSGPVINAPGPNAALPIPRRVGSLQGGPLENATQVSGRFSLENGPPNGAVFRADNQGNITSYATYDANGQIVRRVDVTGAAHNGVQTPHVLEYGRNTLPDGSVRVQNPRTDPRPAMPDEIP</sequence>
<dbReference type="RefSeq" id="WP_334252372.1">
    <property type="nucleotide sequence ID" value="NZ_JBAKBE010000011.1"/>
</dbReference>
<feature type="domain" description="Filamentous haemagglutinin FhaB/tRNA nuclease CdiA-like TPS" evidence="3">
    <location>
        <begin position="60"/>
        <end position="181"/>
    </location>
</feature>
<evidence type="ECO:0000313" key="5">
    <source>
        <dbReference type="Proteomes" id="UP001380822"/>
    </source>
</evidence>
<reference evidence="4 5" key="1">
    <citation type="submission" date="2024-02" db="EMBL/GenBank/DDBJ databases">
        <title>A new putative Pannonibacter species isolated from two cases of bloodstream infections in paediatric patients.</title>
        <authorList>
            <person name="Castellana S."/>
            <person name="De Laurentiis V."/>
            <person name="Grassi M."/>
            <person name="De Leonardis F."/>
            <person name="Mosca A."/>
            <person name="De Carlo C."/>
            <person name="Sparapano E."/>
            <person name="Ronga L."/>
            <person name="Santacroce L."/>
            <person name="Chironna M."/>
            <person name="De Robertis A."/>
            <person name="Bianco A."/>
            <person name="Del Sambro L."/>
            <person name="Capozzi L."/>
            <person name="Parisi A."/>
        </authorList>
    </citation>
    <scope>NUCLEOTIDE SEQUENCE [LARGE SCALE GENOMIC DNA]</scope>
    <source>
        <strain evidence="4 5">Pt2</strain>
    </source>
</reference>
<gene>
    <name evidence="4" type="ORF">V6L76_17565</name>
</gene>
<dbReference type="Pfam" id="PF05860">
    <property type="entry name" value="TPS"/>
    <property type="match status" value="1"/>
</dbReference>
<dbReference type="InterPro" id="IPR011050">
    <property type="entry name" value="Pectin_lyase_fold/virulence"/>
</dbReference>
<dbReference type="Gene3D" id="2.160.20.10">
    <property type="entry name" value="Single-stranded right-handed beta-helix, Pectin lyase-like"/>
    <property type="match status" value="1"/>
</dbReference>
<feature type="compositionally biased region" description="Low complexity" evidence="1">
    <location>
        <begin position="1886"/>
        <end position="1906"/>
    </location>
</feature>
<dbReference type="SUPFAM" id="SSF51126">
    <property type="entry name" value="Pectin lyase-like"/>
    <property type="match status" value="1"/>
</dbReference>
<feature type="compositionally biased region" description="Polar residues" evidence="1">
    <location>
        <begin position="3230"/>
        <end position="3244"/>
    </location>
</feature>
<feature type="region of interest" description="Disordered" evidence="1">
    <location>
        <begin position="1886"/>
        <end position="1908"/>
    </location>
</feature>
<feature type="chain" id="PRO_5046473467" evidence="2">
    <location>
        <begin position="40"/>
        <end position="3457"/>
    </location>
</feature>
<protein>
    <submittedName>
        <fullName evidence="4">Hemagglutinin repeat-containing protein</fullName>
    </submittedName>
</protein>
<keyword evidence="2" id="KW-0732">Signal</keyword>
<dbReference type="InterPro" id="IPR008638">
    <property type="entry name" value="FhaB/CdiA-like_TPS"/>
</dbReference>
<dbReference type="InterPro" id="IPR012334">
    <property type="entry name" value="Pectin_lyas_fold"/>
</dbReference>
<feature type="compositionally biased region" description="Polar residues" evidence="1">
    <location>
        <begin position="2347"/>
        <end position="2357"/>
    </location>
</feature>
<name>A0ABU7ZSD2_9HYPH</name>
<evidence type="ECO:0000259" key="3">
    <source>
        <dbReference type="SMART" id="SM00912"/>
    </source>
</evidence>
<accession>A0ABU7ZSD2</accession>
<dbReference type="SMART" id="SM00912">
    <property type="entry name" value="Haemagg_act"/>
    <property type="match status" value="1"/>
</dbReference>
<dbReference type="NCBIfam" id="TIGR01901">
    <property type="entry name" value="adhes_NPXG"/>
    <property type="match status" value="1"/>
</dbReference>
<feature type="compositionally biased region" description="Gly residues" evidence="1">
    <location>
        <begin position="3255"/>
        <end position="3266"/>
    </location>
</feature>
<evidence type="ECO:0000256" key="2">
    <source>
        <dbReference type="SAM" id="SignalP"/>
    </source>
</evidence>
<dbReference type="InterPro" id="IPR025157">
    <property type="entry name" value="Hemagglutinin_rpt"/>
</dbReference>
<feature type="region of interest" description="Disordered" evidence="1">
    <location>
        <begin position="2347"/>
        <end position="2370"/>
    </location>
</feature>
<dbReference type="Pfam" id="PF13332">
    <property type="entry name" value="Fil_haemagg_2"/>
    <property type="match status" value="5"/>
</dbReference>
<feature type="region of interest" description="Disordered" evidence="1">
    <location>
        <begin position="3431"/>
        <end position="3457"/>
    </location>
</feature>